<organism evidence="1 2">
    <name type="scientific">Endozoicomonas lisbonensis</name>
    <dbReference type="NCBI Taxonomy" id="3120522"/>
    <lineage>
        <taxon>Bacteria</taxon>
        <taxon>Pseudomonadati</taxon>
        <taxon>Pseudomonadota</taxon>
        <taxon>Gammaproteobacteria</taxon>
        <taxon>Oceanospirillales</taxon>
        <taxon>Endozoicomonadaceae</taxon>
        <taxon>Endozoicomonas</taxon>
    </lineage>
</organism>
<keyword evidence="2" id="KW-1185">Reference proteome</keyword>
<evidence type="ECO:0000313" key="2">
    <source>
        <dbReference type="Proteomes" id="UP001549366"/>
    </source>
</evidence>
<protein>
    <submittedName>
        <fullName evidence="1">Type VI secretion system protein ImpH</fullName>
    </submittedName>
</protein>
<dbReference type="PANTHER" id="PTHR35564">
    <property type="match status" value="1"/>
</dbReference>
<reference evidence="1 2" key="1">
    <citation type="submission" date="2024-06" db="EMBL/GenBank/DDBJ databases">
        <title>Genomic Encyclopedia of Type Strains, Phase V (KMG-V): Genome sequencing to study the core and pangenomes of soil and plant-associated prokaryotes.</title>
        <authorList>
            <person name="Whitman W."/>
        </authorList>
    </citation>
    <scope>NUCLEOTIDE SEQUENCE [LARGE SCALE GENOMIC DNA]</scope>
    <source>
        <strain evidence="1 2">NE40</strain>
    </source>
</reference>
<dbReference type="PANTHER" id="PTHR35564:SF4">
    <property type="entry name" value="CYTOPLASMIC PROTEIN"/>
    <property type="match status" value="1"/>
</dbReference>
<dbReference type="Proteomes" id="UP001549366">
    <property type="component" value="Unassembled WGS sequence"/>
</dbReference>
<name>A0ABV2SAP0_9GAMM</name>
<proteinExistence type="predicted"/>
<dbReference type="InterPro" id="IPR010732">
    <property type="entry name" value="T6SS_TssG-like"/>
</dbReference>
<dbReference type="NCBIfam" id="TIGR03347">
    <property type="entry name" value="VI_chp_1"/>
    <property type="match status" value="1"/>
</dbReference>
<dbReference type="Pfam" id="PF06996">
    <property type="entry name" value="T6SS_TssG"/>
    <property type="match status" value="1"/>
</dbReference>
<gene>
    <name evidence="1" type="ORF">V5J35_000019</name>
</gene>
<sequence>MTIKTATSVNTAERLKAKPQQFDFFQAVRLLEVISRTDKSRREKFASQPVAELAPPHKEFVHFHASPGLAFSATDIVRLKVQEQEQTPDPENRHQWRMEVSFMGLVGSQGVLPQHYSETVLKELKARNRGLRDFLDLFHHRTLSLFYRAWVKYQLPVQFERQRRGSNQAGSDVYSQAIKSLAGLGLPGLQNRTSLSDDIAGGMAGLLGRSVPSAMALKSAIRHHFGLQAEIEQFIGDWNAIPPDLQTRMPGPSNRYKGVNNVLGRNVVLGQESWQVQSRFRIVLEPMPYRQYMDFLPGSRRLEALRSLVNMFAGHELDFDIHIQVKQQELQPLQLTQTEDYYPMLGLNSRLKSDQVNDQMITITAAG</sequence>
<accession>A0ABV2SAP0</accession>
<dbReference type="EMBL" id="JBEWTB010000001">
    <property type="protein sequence ID" value="MET4754827.1"/>
    <property type="molecule type" value="Genomic_DNA"/>
</dbReference>
<comment type="caution">
    <text evidence="1">The sequence shown here is derived from an EMBL/GenBank/DDBJ whole genome shotgun (WGS) entry which is preliminary data.</text>
</comment>
<evidence type="ECO:0000313" key="1">
    <source>
        <dbReference type="EMBL" id="MET4754827.1"/>
    </source>
</evidence>
<dbReference type="RefSeq" id="WP_354011629.1">
    <property type="nucleotide sequence ID" value="NZ_JBEWTA010000003.1"/>
</dbReference>